<sequence>MAISGVNQQAVEYEAWPDIAPSVPPKPHKPLTTSKTECSIQEATDSEPIKSKIQDDGHVAAFQPLDTTVDLYDKCHPHALVVGGQTYVELYKQRRFSRYYTQALSISKAFKTFVDDMNNPDSSLKEKPTASVLTKQMRAVRLLGEIQELKVLYGQYLERFSDEVTWLKAIRKANTSTPSSKALIKMHTKVAHCTVVIFAKLCTTVNYKKILSELFCEQLLDSNSVIKKADLPEKTIMRQSLKGSNFCQNLLFHCEISQLFFRLLEDDNNHNLSKEFFISHIECVTNFSAIFWDIEVGGAEMALKKQLEPFTSSRKQYEALFQSFEHYVLGDENLLDNPQHKKINMSCDYLIFTALFREPIHAAPCLKLMYEHLPSMSHRQINCLRRGLIFLCNSICDTHEKFEKSTLPWKFHLHALSSLLIRDELKLGNSKEGNHQEFSKTVKRFEQAIAPATIESCPNFPHLPVMSTEKYQLPPSFSIEFKSLSISDCIPHFKSQAYKGYFGTIFDWFIKEVSKEEVDYGRLNVYLSLKNTAFNGHQTELQSYSEAARCYIEQIFGEYQNINKLKYGSNDDLAKKKVTASKAWLNKVDELMENYESYLLKISGQRMLRIADEHKIQGKARNKIFNRCKQSFDKHATLSELGFLRDIYQLKMSFSETQEMFILELLIKAKTTQQIQQFDNKMSEFYTRKQKLFYRACGFRFISITKCQKKSDTAFLSKTMLELGRDLCLLYSGFYEALERITCLKLHGDVVAVKVKLALEGIVNDPTLIDFTVKTLDCMHKSFQLSAPLLQQIYILEILYRPTTLIESLKQLDQLDFKACGIPREFSLLSVLRRIVVLTVEQCASSKLPASVVDINRQEDFFKIVFHSLQCGWLSNVYLQAVKTVSDKELDFARYDLFAVFESNKEKVRSISQEYLHIQTQKKQQKDSEMSALSNIPKAMKIKPVKQHFTPATRDLTVEERHSPIPPERSKEDQLLEPIEKFSLENPKQAIQKFLELIAKNTHDLQLCIRGRVGIVEAAIYMIPKELKQLTTYQKKLETFCNMLIKANEKHPFKPDDLQLFSHIKEGCLVMVSELPEKFFKDLSEIQIQLMGAADIAIKDDEAYTSAYITMDRVGKAKMEIQAFLHFCETAQTAISLRKKNTQLRTPIIKQGDRFGRDWIPKSEREKSAQIFLSAEENVTRLKHQLSEISVLLSFS</sequence>
<evidence type="ECO:0000313" key="2">
    <source>
        <dbReference type="Proteomes" id="UP000273022"/>
    </source>
</evidence>
<dbReference type="AlphaFoldDB" id="A0A3A6U161"/>
<comment type="caution">
    <text evidence="1">The sequence shown here is derived from an EMBL/GenBank/DDBJ whole genome shotgun (WGS) entry which is preliminary data.</text>
</comment>
<gene>
    <name evidence="1" type="ORF">D5R81_01920</name>
</gene>
<dbReference type="RefSeq" id="WP_121851971.1">
    <property type="nucleotide sequence ID" value="NZ_CP037952.1"/>
</dbReference>
<reference evidence="1 2" key="1">
    <citation type="submission" date="2018-09" db="EMBL/GenBank/DDBJ databases">
        <title>Phylogeny of the Shewanellaceae, and recommendation for two new genera, Pseudoshewanella and Parashewanella.</title>
        <authorList>
            <person name="Wang G."/>
        </authorList>
    </citation>
    <scope>NUCLEOTIDE SEQUENCE [LARGE SCALE GENOMIC DNA]</scope>
    <source>
        <strain evidence="1 2">KCTC 22492</strain>
    </source>
</reference>
<proteinExistence type="predicted"/>
<organism evidence="1 2">
    <name type="scientific">Parashewanella spongiae</name>
    <dbReference type="NCBI Taxonomy" id="342950"/>
    <lineage>
        <taxon>Bacteria</taxon>
        <taxon>Pseudomonadati</taxon>
        <taxon>Pseudomonadota</taxon>
        <taxon>Gammaproteobacteria</taxon>
        <taxon>Alteromonadales</taxon>
        <taxon>Shewanellaceae</taxon>
        <taxon>Parashewanella</taxon>
    </lineage>
</organism>
<protein>
    <submittedName>
        <fullName evidence="1">Uncharacterized protein</fullName>
    </submittedName>
</protein>
<dbReference type="EMBL" id="QYYH01000007">
    <property type="protein sequence ID" value="RJY19133.1"/>
    <property type="molecule type" value="Genomic_DNA"/>
</dbReference>
<dbReference type="Proteomes" id="UP000273022">
    <property type="component" value="Unassembled WGS sequence"/>
</dbReference>
<name>A0A3A6U161_9GAMM</name>
<evidence type="ECO:0000313" key="1">
    <source>
        <dbReference type="EMBL" id="RJY19133.1"/>
    </source>
</evidence>
<accession>A0A3A6U161</accession>
<keyword evidence="2" id="KW-1185">Reference proteome</keyword>